<name>A0ABQ9UYY3_SAGOE</name>
<sequence>DTEKGRWMVQKCGRRGLGRVGTGPPPSPCTNRLRALQARSVPPPPPPLPAQPVLSAGMKLAAA</sequence>
<keyword evidence="3" id="KW-1185">Reference proteome</keyword>
<feature type="non-terminal residue" evidence="2">
    <location>
        <position position="63"/>
    </location>
</feature>
<evidence type="ECO:0000313" key="2">
    <source>
        <dbReference type="EMBL" id="KAK2102081.1"/>
    </source>
</evidence>
<dbReference type="EMBL" id="JASSZA010000009">
    <property type="protein sequence ID" value="KAK2102081.1"/>
    <property type="molecule type" value="Genomic_DNA"/>
</dbReference>
<organism evidence="2 3">
    <name type="scientific">Saguinus oedipus</name>
    <name type="common">Cotton-top tamarin</name>
    <name type="synonym">Oedipomidas oedipus</name>
    <dbReference type="NCBI Taxonomy" id="9490"/>
    <lineage>
        <taxon>Eukaryota</taxon>
        <taxon>Metazoa</taxon>
        <taxon>Chordata</taxon>
        <taxon>Craniata</taxon>
        <taxon>Vertebrata</taxon>
        <taxon>Euteleostomi</taxon>
        <taxon>Mammalia</taxon>
        <taxon>Eutheria</taxon>
        <taxon>Euarchontoglires</taxon>
        <taxon>Primates</taxon>
        <taxon>Haplorrhini</taxon>
        <taxon>Platyrrhini</taxon>
        <taxon>Cebidae</taxon>
        <taxon>Callitrichinae</taxon>
        <taxon>Saguinus</taxon>
    </lineage>
</organism>
<gene>
    <name evidence="2" type="ORF">P7K49_019748</name>
</gene>
<evidence type="ECO:0000256" key="1">
    <source>
        <dbReference type="SAM" id="MobiDB-lite"/>
    </source>
</evidence>
<feature type="compositionally biased region" description="Pro residues" evidence="1">
    <location>
        <begin position="41"/>
        <end position="50"/>
    </location>
</feature>
<proteinExistence type="predicted"/>
<feature type="region of interest" description="Disordered" evidence="1">
    <location>
        <begin position="40"/>
        <end position="63"/>
    </location>
</feature>
<comment type="caution">
    <text evidence="2">The sequence shown here is derived from an EMBL/GenBank/DDBJ whole genome shotgun (WGS) entry which is preliminary data.</text>
</comment>
<protein>
    <submittedName>
        <fullName evidence="2">Uncharacterized protein</fullName>
    </submittedName>
</protein>
<accession>A0ABQ9UYY3</accession>
<evidence type="ECO:0000313" key="3">
    <source>
        <dbReference type="Proteomes" id="UP001266305"/>
    </source>
</evidence>
<feature type="non-terminal residue" evidence="2">
    <location>
        <position position="1"/>
    </location>
</feature>
<reference evidence="2 3" key="1">
    <citation type="submission" date="2023-05" db="EMBL/GenBank/DDBJ databases">
        <title>B98-5 Cell Line De Novo Hybrid Assembly: An Optical Mapping Approach.</title>
        <authorList>
            <person name="Kananen K."/>
            <person name="Auerbach J.A."/>
            <person name="Kautto E."/>
            <person name="Blachly J.S."/>
        </authorList>
    </citation>
    <scope>NUCLEOTIDE SEQUENCE [LARGE SCALE GENOMIC DNA]</scope>
    <source>
        <strain evidence="2">B95-8</strain>
        <tissue evidence="2">Cell line</tissue>
    </source>
</reference>
<dbReference type="Proteomes" id="UP001266305">
    <property type="component" value="Unassembled WGS sequence"/>
</dbReference>